<dbReference type="PANTHER" id="PTHR11528">
    <property type="entry name" value="HEAT SHOCK PROTEIN 90 FAMILY MEMBER"/>
    <property type="match status" value="1"/>
</dbReference>
<evidence type="ECO:0000256" key="1">
    <source>
        <dbReference type="ARBA" id="ARBA00008239"/>
    </source>
</evidence>
<accession>A0A918X5Y0</accession>
<gene>
    <name evidence="3" type="ORF">GCM10010334_74160</name>
</gene>
<dbReference type="InterPro" id="IPR001404">
    <property type="entry name" value="Hsp90_fam"/>
</dbReference>
<proteinExistence type="inferred from homology"/>
<dbReference type="AlphaFoldDB" id="A0A918X5Y0"/>
<dbReference type="SUPFAM" id="SSF54211">
    <property type="entry name" value="Ribosomal protein S5 domain 2-like"/>
    <property type="match status" value="1"/>
</dbReference>
<evidence type="ECO:0000256" key="2">
    <source>
        <dbReference type="ARBA" id="ARBA00023186"/>
    </source>
</evidence>
<dbReference type="InterPro" id="IPR020568">
    <property type="entry name" value="Ribosomal_Su5_D2-typ_SF"/>
</dbReference>
<dbReference type="EMBL" id="BMVC01000022">
    <property type="protein sequence ID" value="GHD14763.1"/>
    <property type="molecule type" value="Genomic_DNA"/>
</dbReference>
<protein>
    <submittedName>
        <fullName evidence="3">Uncharacterized protein</fullName>
    </submittedName>
</protein>
<dbReference type="GO" id="GO:0005524">
    <property type="term" value="F:ATP binding"/>
    <property type="evidence" value="ECO:0007669"/>
    <property type="project" value="InterPro"/>
</dbReference>
<reference evidence="3" key="1">
    <citation type="journal article" date="2014" name="Int. J. Syst. Evol. Microbiol.">
        <title>Complete genome sequence of Corynebacterium casei LMG S-19264T (=DSM 44701T), isolated from a smear-ripened cheese.</title>
        <authorList>
            <consortium name="US DOE Joint Genome Institute (JGI-PGF)"/>
            <person name="Walter F."/>
            <person name="Albersmeier A."/>
            <person name="Kalinowski J."/>
            <person name="Ruckert C."/>
        </authorList>
    </citation>
    <scope>NUCLEOTIDE SEQUENCE</scope>
    <source>
        <strain evidence="3">JCM 4637</strain>
    </source>
</reference>
<dbReference type="GO" id="GO:0051082">
    <property type="term" value="F:unfolded protein binding"/>
    <property type="evidence" value="ECO:0007669"/>
    <property type="project" value="InterPro"/>
</dbReference>
<dbReference type="Pfam" id="PF00183">
    <property type="entry name" value="HSP90"/>
    <property type="match status" value="1"/>
</dbReference>
<comment type="similarity">
    <text evidence="1">Belongs to the heat shock protein 90 family.</text>
</comment>
<dbReference type="GO" id="GO:0016887">
    <property type="term" value="F:ATP hydrolysis activity"/>
    <property type="evidence" value="ECO:0007669"/>
    <property type="project" value="InterPro"/>
</dbReference>
<evidence type="ECO:0000313" key="3">
    <source>
        <dbReference type="EMBL" id="GHD14763.1"/>
    </source>
</evidence>
<comment type="caution">
    <text evidence="3">The sequence shown here is derived from an EMBL/GenBank/DDBJ whole genome shotgun (WGS) entry which is preliminary data.</text>
</comment>
<organism evidence="3 4">
    <name type="scientific">Streptomyces finlayi</name>
    <dbReference type="NCBI Taxonomy" id="67296"/>
    <lineage>
        <taxon>Bacteria</taxon>
        <taxon>Bacillati</taxon>
        <taxon>Actinomycetota</taxon>
        <taxon>Actinomycetes</taxon>
        <taxon>Kitasatosporales</taxon>
        <taxon>Streptomycetaceae</taxon>
        <taxon>Streptomyces</taxon>
    </lineage>
</organism>
<dbReference type="Proteomes" id="UP000638353">
    <property type="component" value="Unassembled WGS sequence"/>
</dbReference>
<sequence length="98" mass="10572">MSAASTHDPEKPTTLREYVARMKDGQDAIHCLTGGTRAVVENSPHIEALTAKGYEVLILTDPVDEVWVGRVPAFDGHRFQSVAKGQVSTTGPQEIVKG</sequence>
<dbReference type="GO" id="GO:0140662">
    <property type="term" value="F:ATP-dependent protein folding chaperone"/>
    <property type="evidence" value="ECO:0007669"/>
    <property type="project" value="InterPro"/>
</dbReference>
<reference evidence="3" key="2">
    <citation type="submission" date="2020-09" db="EMBL/GenBank/DDBJ databases">
        <authorList>
            <person name="Sun Q."/>
            <person name="Ohkuma M."/>
        </authorList>
    </citation>
    <scope>NUCLEOTIDE SEQUENCE</scope>
    <source>
        <strain evidence="3">JCM 4637</strain>
    </source>
</reference>
<dbReference type="Gene3D" id="3.40.50.11260">
    <property type="match status" value="1"/>
</dbReference>
<keyword evidence="2" id="KW-0143">Chaperone</keyword>
<evidence type="ECO:0000313" key="4">
    <source>
        <dbReference type="Proteomes" id="UP000638353"/>
    </source>
</evidence>
<name>A0A918X5Y0_9ACTN</name>